<keyword evidence="3" id="KW-1185">Reference proteome</keyword>
<evidence type="ECO:0000313" key="2">
    <source>
        <dbReference type="EMBL" id="KYN31434.1"/>
    </source>
</evidence>
<dbReference type="AlphaFoldDB" id="A0A195EU79"/>
<dbReference type="STRING" id="34720.A0A195EU79"/>
<reference evidence="2 3" key="1">
    <citation type="submission" date="2016-03" db="EMBL/GenBank/DDBJ databases">
        <title>Trachymyrmex septentrionalis WGS genome.</title>
        <authorList>
            <person name="Nygaard S."/>
            <person name="Hu H."/>
            <person name="Boomsma J."/>
            <person name="Zhang G."/>
        </authorList>
    </citation>
    <scope>NUCLEOTIDE SEQUENCE [LARGE SCALE GENOMIC DNA]</scope>
    <source>
        <strain evidence="2">Tsep2-gDNA-1</strain>
        <tissue evidence="2">Whole body</tissue>
    </source>
</reference>
<dbReference type="Proteomes" id="UP000078541">
    <property type="component" value="Unassembled WGS sequence"/>
</dbReference>
<sequence length="85" mass="9917">MNSSTLSTSTLGHSTGQRTPESQDSELTSSATQTSKILNQMKSELQEQKQRKRFLKELHTKRVQSLRKELDYLKATEWRYQSIDR</sequence>
<feature type="region of interest" description="Disordered" evidence="1">
    <location>
        <begin position="1"/>
        <end position="48"/>
    </location>
</feature>
<feature type="compositionally biased region" description="Polar residues" evidence="1">
    <location>
        <begin position="17"/>
        <end position="43"/>
    </location>
</feature>
<evidence type="ECO:0000256" key="1">
    <source>
        <dbReference type="SAM" id="MobiDB-lite"/>
    </source>
</evidence>
<feature type="compositionally biased region" description="Low complexity" evidence="1">
    <location>
        <begin position="1"/>
        <end position="16"/>
    </location>
</feature>
<proteinExistence type="predicted"/>
<organism evidence="2 3">
    <name type="scientific">Trachymyrmex septentrionalis</name>
    <dbReference type="NCBI Taxonomy" id="34720"/>
    <lineage>
        <taxon>Eukaryota</taxon>
        <taxon>Metazoa</taxon>
        <taxon>Ecdysozoa</taxon>
        <taxon>Arthropoda</taxon>
        <taxon>Hexapoda</taxon>
        <taxon>Insecta</taxon>
        <taxon>Pterygota</taxon>
        <taxon>Neoptera</taxon>
        <taxon>Endopterygota</taxon>
        <taxon>Hymenoptera</taxon>
        <taxon>Apocrita</taxon>
        <taxon>Aculeata</taxon>
        <taxon>Formicoidea</taxon>
        <taxon>Formicidae</taxon>
        <taxon>Myrmicinae</taxon>
        <taxon>Trachymyrmex</taxon>
    </lineage>
</organism>
<evidence type="ECO:0000313" key="3">
    <source>
        <dbReference type="Proteomes" id="UP000078541"/>
    </source>
</evidence>
<dbReference type="EMBL" id="KQ981979">
    <property type="protein sequence ID" value="KYN31434.1"/>
    <property type="molecule type" value="Genomic_DNA"/>
</dbReference>
<name>A0A195EU79_9HYME</name>
<protein>
    <submittedName>
        <fullName evidence="2">Uncharacterized protein</fullName>
    </submittedName>
</protein>
<gene>
    <name evidence="2" type="ORF">ALC56_14315</name>
</gene>
<accession>A0A195EU79</accession>